<dbReference type="EMBL" id="BAABYW010000001">
    <property type="protein sequence ID" value="GAA6407090.1"/>
    <property type="molecule type" value="Genomic_DNA"/>
</dbReference>
<evidence type="ECO:0000313" key="2">
    <source>
        <dbReference type="EMBL" id="GAA6407090.1"/>
    </source>
</evidence>
<keyword evidence="3" id="KW-1185">Reference proteome</keyword>
<evidence type="ECO:0000259" key="1">
    <source>
        <dbReference type="Pfam" id="PF12654"/>
    </source>
</evidence>
<dbReference type="Pfam" id="PF12654">
    <property type="entry name" value="DUF3786"/>
    <property type="match status" value="1"/>
</dbReference>
<organism evidence="2 3">
    <name type="scientific">Blautia hominis</name>
    <dbReference type="NCBI Taxonomy" id="2025493"/>
    <lineage>
        <taxon>Bacteria</taxon>
        <taxon>Bacillati</taxon>
        <taxon>Bacillota</taxon>
        <taxon>Clostridia</taxon>
        <taxon>Lachnospirales</taxon>
        <taxon>Lachnospiraceae</taxon>
        <taxon>Blautia</taxon>
    </lineage>
</organism>
<comment type="caution">
    <text evidence="2">The sequence shown here is derived from an EMBL/GenBank/DDBJ whole genome shotgun (WGS) entry which is preliminary data.</text>
</comment>
<dbReference type="InterPro" id="IPR024264">
    <property type="entry name" value="DUF3786"/>
</dbReference>
<feature type="domain" description="DUF3786" evidence="1">
    <location>
        <begin position="37"/>
        <end position="197"/>
    </location>
</feature>
<evidence type="ECO:0000313" key="3">
    <source>
        <dbReference type="Proteomes" id="UP001600943"/>
    </source>
</evidence>
<accession>A0ABQ0B6L4</accession>
<dbReference type="Proteomes" id="UP001600943">
    <property type="component" value="Unassembled WGS sequence"/>
</dbReference>
<proteinExistence type="predicted"/>
<dbReference type="RefSeq" id="WP_390403991.1">
    <property type="nucleotide sequence ID" value="NZ_BAABYW010000001.1"/>
</dbReference>
<gene>
    <name evidence="2" type="ORF">K040078D81_12070</name>
</gene>
<reference evidence="2 3" key="1">
    <citation type="submission" date="2024-04" db="EMBL/GenBank/DDBJ databases">
        <title>Defined microbial consortia suppress multidrug-resistant proinflammatory Enterobacteriaceae via ecological control.</title>
        <authorList>
            <person name="Furuichi M."/>
            <person name="Kawaguchi T."/>
            <person name="Pust M."/>
            <person name="Yasuma K."/>
            <person name="Plichta D."/>
            <person name="Hasegawa N."/>
            <person name="Ohya T."/>
            <person name="Bhattarai S."/>
            <person name="Sasajima S."/>
            <person name="Aoto Y."/>
            <person name="Tuganbaev T."/>
            <person name="Yaginuma M."/>
            <person name="Ueda M."/>
            <person name="Okahashi N."/>
            <person name="Amafuji K."/>
            <person name="Kiridooshi Y."/>
            <person name="Sugita K."/>
            <person name="Strazar M."/>
            <person name="Skelly A."/>
            <person name="Suda W."/>
            <person name="Hattori M."/>
            <person name="Nakamoto N."/>
            <person name="Caballero S."/>
            <person name="Norman J."/>
            <person name="Olle B."/>
            <person name="Tanoue T."/>
            <person name="Arita M."/>
            <person name="Bucci V."/>
            <person name="Atarashi K."/>
            <person name="Xavier R."/>
            <person name="Honda K."/>
        </authorList>
    </citation>
    <scope>NUCLEOTIDE SEQUENCE [LARGE SCALE GENOMIC DNA]</scope>
    <source>
        <strain evidence="3">k04-0078-D8-1</strain>
    </source>
</reference>
<protein>
    <submittedName>
        <fullName evidence="2">DUF3786 domain-containing protein</fullName>
    </submittedName>
</protein>
<sequence length="218" mass="24803">MDVRKPQQSNYDKLSETWRGKFLEMDQEALRKKLPEIKVEGEYLTVVHFGRKYGIHREEGFIKAMEDSGSISNGTRMNIYNLFWYSKENAGLTGRWVPFRDVRNAGPFAPAFERNILRPFALTFAGMTKELRSAAEKMGGKPVRQGDAGYIINAFSCIPMQYLFWDGDEEFPAQGNILFDHSVTDFIHVESTVTLAEEGIIRLAELAGVELKGNMFGM</sequence>
<name>A0ABQ0B6L4_9FIRM</name>